<dbReference type="GO" id="GO:0006434">
    <property type="term" value="P:seryl-tRNA aminoacylation"/>
    <property type="evidence" value="ECO:0007669"/>
    <property type="project" value="InterPro"/>
</dbReference>
<dbReference type="PANTHER" id="PTHR11778">
    <property type="entry name" value="SERYL-TRNA SYNTHETASE"/>
    <property type="match status" value="1"/>
</dbReference>
<reference evidence="2" key="2">
    <citation type="submission" date="2017-10" db="EMBL/GenBank/DDBJ databases">
        <title>Ladona fulva Genome sequencing and assembly.</title>
        <authorList>
            <person name="Murali S."/>
            <person name="Richards S."/>
            <person name="Bandaranaike D."/>
            <person name="Bellair M."/>
            <person name="Blankenburg K."/>
            <person name="Chao H."/>
            <person name="Dinh H."/>
            <person name="Doddapaneni H."/>
            <person name="Dugan-Rocha S."/>
            <person name="Elkadiri S."/>
            <person name="Gnanaolivu R."/>
            <person name="Hernandez B."/>
            <person name="Skinner E."/>
            <person name="Javaid M."/>
            <person name="Lee S."/>
            <person name="Li M."/>
            <person name="Ming W."/>
            <person name="Munidasa M."/>
            <person name="Muniz J."/>
            <person name="Nguyen L."/>
            <person name="Hughes D."/>
            <person name="Osuji N."/>
            <person name="Pu L.-L."/>
            <person name="Puazo M."/>
            <person name="Qu C."/>
            <person name="Quiroz J."/>
            <person name="Raj R."/>
            <person name="Weissenberger G."/>
            <person name="Xin Y."/>
            <person name="Zou X."/>
            <person name="Han Y."/>
            <person name="Worley K."/>
            <person name="Muzny D."/>
            <person name="Gibbs R."/>
        </authorList>
    </citation>
    <scope>NUCLEOTIDE SEQUENCE</scope>
    <source>
        <strain evidence="2">Sampled in the wild</strain>
    </source>
</reference>
<keyword evidence="3" id="KW-1185">Reference proteome</keyword>
<gene>
    <name evidence="2" type="ORF">J437_LFUL014709</name>
</gene>
<evidence type="ECO:0000259" key="1">
    <source>
        <dbReference type="Pfam" id="PF02403"/>
    </source>
</evidence>
<reference evidence="2" key="1">
    <citation type="submission" date="2013-04" db="EMBL/GenBank/DDBJ databases">
        <authorList>
            <person name="Qu J."/>
            <person name="Murali S.C."/>
            <person name="Bandaranaike D."/>
            <person name="Bellair M."/>
            <person name="Blankenburg K."/>
            <person name="Chao H."/>
            <person name="Dinh H."/>
            <person name="Doddapaneni H."/>
            <person name="Downs B."/>
            <person name="Dugan-Rocha S."/>
            <person name="Elkadiri S."/>
            <person name="Gnanaolivu R.D."/>
            <person name="Hernandez B."/>
            <person name="Javaid M."/>
            <person name="Jayaseelan J.C."/>
            <person name="Lee S."/>
            <person name="Li M."/>
            <person name="Ming W."/>
            <person name="Munidasa M."/>
            <person name="Muniz J."/>
            <person name="Nguyen L."/>
            <person name="Ongeri F."/>
            <person name="Osuji N."/>
            <person name="Pu L.-L."/>
            <person name="Puazo M."/>
            <person name="Qu C."/>
            <person name="Quiroz J."/>
            <person name="Raj R."/>
            <person name="Weissenberger G."/>
            <person name="Xin Y."/>
            <person name="Zou X."/>
            <person name="Han Y."/>
            <person name="Richards S."/>
            <person name="Worley K."/>
            <person name="Muzny D."/>
            <person name="Gibbs R."/>
        </authorList>
    </citation>
    <scope>NUCLEOTIDE SEQUENCE</scope>
    <source>
        <strain evidence="2">Sampled in the wild</strain>
    </source>
</reference>
<dbReference type="FunFam" id="1.10.287.40:FF:000002">
    <property type="entry name" value="Serine--tRNA ligase, cytoplasmic"/>
    <property type="match status" value="1"/>
</dbReference>
<dbReference type="Proteomes" id="UP000792457">
    <property type="component" value="Unassembled WGS sequence"/>
</dbReference>
<evidence type="ECO:0000313" key="3">
    <source>
        <dbReference type="Proteomes" id="UP000792457"/>
    </source>
</evidence>
<dbReference type="Pfam" id="PF02403">
    <property type="entry name" value="Seryl_tRNA_N"/>
    <property type="match status" value="1"/>
</dbReference>
<feature type="non-terminal residue" evidence="2">
    <location>
        <position position="88"/>
    </location>
</feature>
<dbReference type="OrthoDB" id="10264585at2759"/>
<dbReference type="SUPFAM" id="SSF46589">
    <property type="entry name" value="tRNA-binding arm"/>
    <property type="match status" value="1"/>
</dbReference>
<name>A0A8K0KB03_LADFU</name>
<sequence length="88" mass="10485">MVLPEFPIEPISLYSGDIKMVLDIELFRPEKGGNPDYIRENQRKRFKDVELVETVINMDNLWRQHRHKADGWNKLKNQCSKEIGEKMK</sequence>
<dbReference type="Gene3D" id="1.10.287.40">
    <property type="entry name" value="Serine-tRNA synthetase, tRNA binding domain"/>
    <property type="match status" value="1"/>
</dbReference>
<evidence type="ECO:0000313" key="2">
    <source>
        <dbReference type="EMBL" id="KAG8230445.1"/>
    </source>
</evidence>
<accession>A0A8K0KB03</accession>
<comment type="caution">
    <text evidence="2">The sequence shown here is derived from an EMBL/GenBank/DDBJ whole genome shotgun (WGS) entry which is preliminary data.</text>
</comment>
<dbReference type="GO" id="GO:0005524">
    <property type="term" value="F:ATP binding"/>
    <property type="evidence" value="ECO:0007669"/>
    <property type="project" value="InterPro"/>
</dbReference>
<dbReference type="InterPro" id="IPR015866">
    <property type="entry name" value="Ser-tRNA-synth_1_N"/>
</dbReference>
<dbReference type="GO" id="GO:0004828">
    <property type="term" value="F:serine-tRNA ligase activity"/>
    <property type="evidence" value="ECO:0007669"/>
    <property type="project" value="InterPro"/>
</dbReference>
<dbReference type="InterPro" id="IPR010978">
    <property type="entry name" value="tRNA-bd_arm"/>
</dbReference>
<dbReference type="InterPro" id="IPR042103">
    <property type="entry name" value="SerRS_1_N_sf"/>
</dbReference>
<organism evidence="2 3">
    <name type="scientific">Ladona fulva</name>
    <name type="common">Scarce chaser dragonfly</name>
    <name type="synonym">Libellula fulva</name>
    <dbReference type="NCBI Taxonomy" id="123851"/>
    <lineage>
        <taxon>Eukaryota</taxon>
        <taxon>Metazoa</taxon>
        <taxon>Ecdysozoa</taxon>
        <taxon>Arthropoda</taxon>
        <taxon>Hexapoda</taxon>
        <taxon>Insecta</taxon>
        <taxon>Pterygota</taxon>
        <taxon>Palaeoptera</taxon>
        <taxon>Odonata</taxon>
        <taxon>Epiprocta</taxon>
        <taxon>Anisoptera</taxon>
        <taxon>Libelluloidea</taxon>
        <taxon>Libellulidae</taxon>
        <taxon>Ladona</taxon>
    </lineage>
</organism>
<dbReference type="InterPro" id="IPR002317">
    <property type="entry name" value="Ser-tRNA-ligase_type_1"/>
</dbReference>
<proteinExistence type="predicted"/>
<protein>
    <recommendedName>
        <fullName evidence="1">Serine-tRNA synthetase type1 N-terminal domain-containing protein</fullName>
    </recommendedName>
</protein>
<feature type="domain" description="Serine-tRNA synthetase type1 N-terminal" evidence="1">
    <location>
        <begin position="21"/>
        <end position="88"/>
    </location>
</feature>
<dbReference type="EMBL" id="KZ308488">
    <property type="protein sequence ID" value="KAG8230445.1"/>
    <property type="molecule type" value="Genomic_DNA"/>
</dbReference>
<dbReference type="AlphaFoldDB" id="A0A8K0KB03"/>